<evidence type="ECO:0000313" key="8">
    <source>
        <dbReference type="EMBL" id="KXA91432.1"/>
    </source>
</evidence>
<evidence type="ECO:0000256" key="4">
    <source>
        <dbReference type="ARBA" id="ARBA00023284"/>
    </source>
</evidence>
<dbReference type="InterPro" id="IPR017937">
    <property type="entry name" value="Thioredoxin_CS"/>
</dbReference>
<dbReference type="PROSITE" id="PS00194">
    <property type="entry name" value="THIOREDOXIN_1"/>
    <property type="match status" value="1"/>
</dbReference>
<keyword evidence="9" id="KW-1185">Reference proteome</keyword>
<keyword evidence="1" id="KW-0813">Transport</keyword>
<feature type="active site" description="Nucleophile" evidence="5">
    <location>
        <position position="32"/>
    </location>
</feature>
<dbReference type="PROSITE" id="PS51352">
    <property type="entry name" value="THIOREDOXIN_2"/>
    <property type="match status" value="1"/>
</dbReference>
<dbReference type="GO" id="GO:0015035">
    <property type="term" value="F:protein-disulfide reductase activity"/>
    <property type="evidence" value="ECO:0007669"/>
    <property type="project" value="InterPro"/>
</dbReference>
<proteinExistence type="predicted"/>
<comment type="caution">
    <text evidence="8">The sequence shown here is derived from an EMBL/GenBank/DDBJ whole genome shotgun (WGS) entry which is preliminary data.</text>
</comment>
<name>A0A133UB64_9EURY</name>
<feature type="site" description="Deprotonates C-terminal active site Cys" evidence="5">
    <location>
        <position position="26"/>
    </location>
</feature>
<feature type="disulfide bond" description="Redox-active" evidence="6">
    <location>
        <begin position="32"/>
        <end position="35"/>
    </location>
</feature>
<organism evidence="8 9">
    <name type="scientific">candidate division MSBL1 archaeon SCGC-AAA259A05</name>
    <dbReference type="NCBI Taxonomy" id="1698259"/>
    <lineage>
        <taxon>Archaea</taxon>
        <taxon>Methanobacteriati</taxon>
        <taxon>Methanobacteriota</taxon>
        <taxon>candidate division MSBL1</taxon>
    </lineage>
</organism>
<keyword evidence="3 6" id="KW-1015">Disulfide bond</keyword>
<dbReference type="InterPro" id="IPR005746">
    <property type="entry name" value="Thioredoxin"/>
</dbReference>
<dbReference type="Pfam" id="PF00085">
    <property type="entry name" value="Thioredoxin"/>
    <property type="match status" value="1"/>
</dbReference>
<evidence type="ECO:0000256" key="5">
    <source>
        <dbReference type="PIRSR" id="PIRSR000077-1"/>
    </source>
</evidence>
<dbReference type="Gene3D" id="3.40.30.10">
    <property type="entry name" value="Glutaredoxin"/>
    <property type="match status" value="1"/>
</dbReference>
<feature type="active site" description="Nucleophile" evidence="5">
    <location>
        <position position="35"/>
    </location>
</feature>
<dbReference type="Proteomes" id="UP000070163">
    <property type="component" value="Unassembled WGS sequence"/>
</dbReference>
<dbReference type="InterPro" id="IPR036249">
    <property type="entry name" value="Thioredoxin-like_sf"/>
</dbReference>
<feature type="domain" description="Thioredoxin" evidence="7">
    <location>
        <begin position="1"/>
        <end position="109"/>
    </location>
</feature>
<dbReference type="GO" id="GO:0045454">
    <property type="term" value="P:cell redox homeostasis"/>
    <property type="evidence" value="ECO:0007669"/>
    <property type="project" value="TreeGrafter"/>
</dbReference>
<dbReference type="FunFam" id="3.40.30.10:FF:000001">
    <property type="entry name" value="Thioredoxin"/>
    <property type="match status" value="1"/>
</dbReference>
<gene>
    <name evidence="8" type="ORF">AKJ57_01345</name>
</gene>
<protein>
    <recommendedName>
        <fullName evidence="7">Thioredoxin domain-containing protein</fullName>
    </recommendedName>
</protein>
<sequence>MDDTVELNDKNFVEEVLEHDGPVFVDFWGSWCTACQQMEPVVTELEKKYDGEEIKIGHLNIDKNPQISSKYEIEETPTHILFENGEVVERQMGAMAKRQLEKMFQKVLDG</sequence>
<dbReference type="PANTHER" id="PTHR45663:SF11">
    <property type="entry name" value="GEO12009P1"/>
    <property type="match status" value="1"/>
</dbReference>
<evidence type="ECO:0000259" key="7">
    <source>
        <dbReference type="PROSITE" id="PS51352"/>
    </source>
</evidence>
<evidence type="ECO:0000256" key="1">
    <source>
        <dbReference type="ARBA" id="ARBA00022448"/>
    </source>
</evidence>
<dbReference type="PANTHER" id="PTHR45663">
    <property type="entry name" value="GEO12009P1"/>
    <property type="match status" value="1"/>
</dbReference>
<keyword evidence="4 6" id="KW-0676">Redox-active center</keyword>
<dbReference type="SUPFAM" id="SSF52833">
    <property type="entry name" value="Thioredoxin-like"/>
    <property type="match status" value="1"/>
</dbReference>
<evidence type="ECO:0000256" key="3">
    <source>
        <dbReference type="ARBA" id="ARBA00023157"/>
    </source>
</evidence>
<dbReference type="CDD" id="cd02947">
    <property type="entry name" value="TRX_family"/>
    <property type="match status" value="1"/>
</dbReference>
<keyword evidence="2" id="KW-0249">Electron transport</keyword>
<accession>A0A133UB64</accession>
<evidence type="ECO:0000256" key="2">
    <source>
        <dbReference type="ARBA" id="ARBA00022982"/>
    </source>
</evidence>
<dbReference type="InterPro" id="IPR013766">
    <property type="entry name" value="Thioredoxin_domain"/>
</dbReference>
<evidence type="ECO:0000256" key="6">
    <source>
        <dbReference type="PIRSR" id="PIRSR000077-4"/>
    </source>
</evidence>
<reference evidence="8 9" key="1">
    <citation type="journal article" date="2016" name="Sci. Rep.">
        <title>Metabolic traits of an uncultured archaeal lineage -MSBL1- from brine pools of the Red Sea.</title>
        <authorList>
            <person name="Mwirichia R."/>
            <person name="Alam I."/>
            <person name="Rashid M."/>
            <person name="Vinu M."/>
            <person name="Ba-Alawi W."/>
            <person name="Anthony Kamau A."/>
            <person name="Kamanda Ngugi D."/>
            <person name="Goker M."/>
            <person name="Klenk H.P."/>
            <person name="Bajic V."/>
            <person name="Stingl U."/>
        </authorList>
    </citation>
    <scope>NUCLEOTIDE SEQUENCE [LARGE SCALE GENOMIC DNA]</scope>
    <source>
        <strain evidence="8">SCGC-AAA259A05</strain>
    </source>
</reference>
<evidence type="ECO:0000313" key="9">
    <source>
        <dbReference type="Proteomes" id="UP000070163"/>
    </source>
</evidence>
<dbReference type="NCBIfam" id="TIGR01068">
    <property type="entry name" value="thioredoxin"/>
    <property type="match status" value="1"/>
</dbReference>
<feature type="site" description="Contributes to redox potential value" evidence="5">
    <location>
        <position position="34"/>
    </location>
</feature>
<feature type="site" description="Contributes to redox potential value" evidence="5">
    <location>
        <position position="33"/>
    </location>
</feature>
<dbReference type="AlphaFoldDB" id="A0A133UB64"/>
<dbReference type="PIRSF" id="PIRSF000077">
    <property type="entry name" value="Thioredoxin"/>
    <property type="match status" value="1"/>
</dbReference>
<dbReference type="EMBL" id="LHXJ01000009">
    <property type="protein sequence ID" value="KXA91432.1"/>
    <property type="molecule type" value="Genomic_DNA"/>
</dbReference>
<dbReference type="GO" id="GO:0005829">
    <property type="term" value="C:cytosol"/>
    <property type="evidence" value="ECO:0007669"/>
    <property type="project" value="TreeGrafter"/>
</dbReference>